<name>A0A3E1NUM6_9BACT</name>
<comment type="caution">
    <text evidence="2">The sequence shown here is derived from an EMBL/GenBank/DDBJ whole genome shotgun (WGS) entry which is preliminary data.</text>
</comment>
<proteinExistence type="predicted"/>
<dbReference type="InterPro" id="IPR011083">
    <property type="entry name" value="Phage_tail_collar_dom"/>
</dbReference>
<dbReference type="Pfam" id="PF07484">
    <property type="entry name" value="Collar"/>
    <property type="match status" value="1"/>
</dbReference>
<feature type="domain" description="Phage tail collar" evidence="1">
    <location>
        <begin position="6"/>
        <end position="60"/>
    </location>
</feature>
<evidence type="ECO:0000259" key="1">
    <source>
        <dbReference type="Pfam" id="PF07484"/>
    </source>
</evidence>
<dbReference type="Gene3D" id="3.90.1340.10">
    <property type="entry name" value="Phage tail collar domain"/>
    <property type="match status" value="1"/>
</dbReference>
<protein>
    <submittedName>
        <fullName evidence="2">Phage tail protein</fullName>
    </submittedName>
</protein>
<dbReference type="OrthoDB" id="9810174at2"/>
<organism evidence="2 3">
    <name type="scientific">Chitinophaga silvisoli</name>
    <dbReference type="NCBI Taxonomy" id="2291814"/>
    <lineage>
        <taxon>Bacteria</taxon>
        <taxon>Pseudomonadati</taxon>
        <taxon>Bacteroidota</taxon>
        <taxon>Chitinophagia</taxon>
        <taxon>Chitinophagales</taxon>
        <taxon>Chitinophagaceae</taxon>
        <taxon>Chitinophaga</taxon>
    </lineage>
</organism>
<dbReference type="SUPFAM" id="SSF88874">
    <property type="entry name" value="Receptor-binding domain of short tail fibre protein gp12"/>
    <property type="match status" value="1"/>
</dbReference>
<keyword evidence="3" id="KW-1185">Reference proteome</keyword>
<evidence type="ECO:0000313" key="3">
    <source>
        <dbReference type="Proteomes" id="UP000261174"/>
    </source>
</evidence>
<dbReference type="RefSeq" id="WP_116856761.1">
    <property type="nucleotide sequence ID" value="NZ_QTJV01000013.1"/>
</dbReference>
<dbReference type="InterPro" id="IPR037053">
    <property type="entry name" value="Phage_tail_collar_dom_sf"/>
</dbReference>
<gene>
    <name evidence="2" type="ORF">DXN04_28240</name>
</gene>
<dbReference type="EMBL" id="QTJV01000013">
    <property type="protein sequence ID" value="RFM31606.1"/>
    <property type="molecule type" value="Genomic_DNA"/>
</dbReference>
<sequence>MDCYIGEIRAFAGNYAPENWALCNGATLPINGNEALYSLLGVTYGGNGVTNFNLPDLRVKLPVGAGTISTQGGTGNYVLAAGGGATTVTLTEANLPPHTHTLTGINTPAITSSPVNNMLAASNGNNSTVTPPYPDVNLYTTLPLPAGGTTTPNATLGVSAISNTGGSQAHQNMMPYLVVNFIIATQGLYPPQD</sequence>
<reference evidence="2 3" key="1">
    <citation type="submission" date="2018-08" db="EMBL/GenBank/DDBJ databases">
        <title>Chitinophaga sp. K20C18050901, a novel bacterium isolated from forest soil.</title>
        <authorList>
            <person name="Wang C."/>
        </authorList>
    </citation>
    <scope>NUCLEOTIDE SEQUENCE [LARGE SCALE GENOMIC DNA]</scope>
    <source>
        <strain evidence="2 3">K20C18050901</strain>
    </source>
</reference>
<accession>A0A3E1NUM6</accession>
<dbReference type="Proteomes" id="UP000261174">
    <property type="component" value="Unassembled WGS sequence"/>
</dbReference>
<dbReference type="AlphaFoldDB" id="A0A3E1NUM6"/>
<evidence type="ECO:0000313" key="2">
    <source>
        <dbReference type="EMBL" id="RFM31606.1"/>
    </source>
</evidence>